<protein>
    <submittedName>
        <fullName evidence="1">Uncharacterized protein</fullName>
    </submittedName>
</protein>
<reference evidence="1 2" key="1">
    <citation type="submission" date="2015-02" db="EMBL/GenBank/DDBJ databases">
        <title>Single-cell genomics of uncultivated deep-branching MTB reveals a conserved set of magnetosome genes.</title>
        <authorList>
            <person name="Kolinko S."/>
            <person name="Richter M."/>
            <person name="Glockner F.O."/>
            <person name="Brachmann A."/>
            <person name="Schuler D."/>
        </authorList>
    </citation>
    <scope>NUCLEOTIDE SEQUENCE [LARGE SCALE GENOMIC DNA]</scope>
    <source>
        <strain evidence="1">TM-1</strain>
    </source>
</reference>
<dbReference type="Proteomes" id="UP000033423">
    <property type="component" value="Unassembled WGS sequence"/>
</dbReference>
<evidence type="ECO:0000313" key="2">
    <source>
        <dbReference type="Proteomes" id="UP000033423"/>
    </source>
</evidence>
<dbReference type="AlphaFoldDB" id="A0A0F3GV86"/>
<gene>
    <name evidence="1" type="ORF">MBAV_001923</name>
</gene>
<name>A0A0F3GV86_9BACT</name>
<comment type="caution">
    <text evidence="1">The sequence shown here is derived from an EMBL/GenBank/DDBJ whole genome shotgun (WGS) entry which is preliminary data.</text>
</comment>
<sequence>MKGAVPHLLWRGCLTPPSEPPARPPASPLDPFLLVIATYPRLLIKHDYSFF</sequence>
<dbReference type="EMBL" id="LACI01000823">
    <property type="protein sequence ID" value="KJU85884.1"/>
    <property type="molecule type" value="Genomic_DNA"/>
</dbReference>
<keyword evidence="2" id="KW-1185">Reference proteome</keyword>
<accession>A0A0F3GV86</accession>
<proteinExistence type="predicted"/>
<organism evidence="1 2">
    <name type="scientific">Candidatus Magnetobacterium bavaricum</name>
    <dbReference type="NCBI Taxonomy" id="29290"/>
    <lineage>
        <taxon>Bacteria</taxon>
        <taxon>Pseudomonadati</taxon>
        <taxon>Nitrospirota</taxon>
        <taxon>Thermodesulfovibrionia</taxon>
        <taxon>Thermodesulfovibrionales</taxon>
        <taxon>Candidatus Magnetobacteriaceae</taxon>
        <taxon>Candidatus Magnetobacterium</taxon>
    </lineage>
</organism>
<evidence type="ECO:0000313" key="1">
    <source>
        <dbReference type="EMBL" id="KJU85884.1"/>
    </source>
</evidence>